<protein>
    <submittedName>
        <fullName evidence="2">DUF2779 domain-containing protein</fullName>
    </submittedName>
</protein>
<evidence type="ECO:0000259" key="1">
    <source>
        <dbReference type="Pfam" id="PF11074"/>
    </source>
</evidence>
<organism evidence="2 3">
    <name type="scientific">Grylomicrobium aquisgranensis</name>
    <dbReference type="NCBI Taxonomy" id="2926318"/>
    <lineage>
        <taxon>Bacteria</taxon>
        <taxon>Bacillati</taxon>
        <taxon>Bacillota</taxon>
        <taxon>Erysipelotrichia</taxon>
        <taxon>Erysipelotrichales</taxon>
        <taxon>Erysipelotrichaceae</taxon>
        <taxon>Grylomicrobium</taxon>
    </lineage>
</organism>
<proteinExistence type="predicted"/>
<sequence length="500" mass="57840">MNIYHISDVKKYARCPHLFLRDRQERDQPGAAKTAFIPFVRLDMQVSDIAARKLGIHEEKAFIGQKGDDPSLALAAMKDHDWLIKARFVYDRLRVKAPFLHRNGDGWDLYFVYTGLYPMADDMLFYTAMVWVLEHNNISLRQMYVIHLNPDYVRHGDLDPDKLFIISDCFYNISHNPTKPVKEQIYAHARDLKPLLDGMDACTFQTAGAPVHTSKCNGRTKCRYYDICFPHEKEIPDHSILTLSAARYKYDMEKEGRIRLRDADVERIEGTRMQYAQILADKNGGLFVDKAALSTWLSRIHTPITYLDFEWERFAIPPYEGMRPYDVLPFEYSVHVQDTDGSIRHNVFLGIHDDRKAMVEGLLQDIPQEGTVLAYNADAAEKIRLQELAHDFPQYADRLLDIAARLEDLQLPFVTGTVYDVRMGGQWSLKKIMAMMNDKSYNDLAINQGMEAVSQWRHLDHEEHGANDQDIIDGLKKYCGMDSYAMIVVYNWLKKIVKEG</sequence>
<reference evidence="2 3" key="1">
    <citation type="submission" date="2022-03" db="EMBL/GenBank/DDBJ databases">
        <title>Novel taxa within the pig intestine.</title>
        <authorList>
            <person name="Wylensek D."/>
            <person name="Bishof K."/>
            <person name="Afrizal A."/>
            <person name="Clavel T."/>
        </authorList>
    </citation>
    <scope>NUCLEOTIDE SEQUENCE [LARGE SCALE GENOMIC DNA]</scope>
    <source>
        <strain evidence="2 3">CLA-KB-P133</strain>
    </source>
</reference>
<dbReference type="Pfam" id="PF11074">
    <property type="entry name" value="DUF2779"/>
    <property type="match status" value="1"/>
</dbReference>
<gene>
    <name evidence="2" type="ORF">MOZ60_08780</name>
</gene>
<dbReference type="Proteomes" id="UP001286174">
    <property type="component" value="Unassembled WGS sequence"/>
</dbReference>
<dbReference type="RefSeq" id="WP_370596399.1">
    <property type="nucleotide sequence ID" value="NZ_JALBUR010000025.1"/>
</dbReference>
<name>A0AB35U4V3_9FIRM</name>
<dbReference type="AlphaFoldDB" id="A0AB35U4V3"/>
<keyword evidence="3" id="KW-1185">Reference proteome</keyword>
<evidence type="ECO:0000313" key="3">
    <source>
        <dbReference type="Proteomes" id="UP001286174"/>
    </source>
</evidence>
<feature type="domain" description="DUF2779" evidence="1">
    <location>
        <begin position="306"/>
        <end position="428"/>
    </location>
</feature>
<evidence type="ECO:0000313" key="2">
    <source>
        <dbReference type="EMBL" id="MDX8420186.1"/>
    </source>
</evidence>
<comment type="caution">
    <text evidence="2">The sequence shown here is derived from an EMBL/GenBank/DDBJ whole genome shotgun (WGS) entry which is preliminary data.</text>
</comment>
<dbReference type="InterPro" id="IPR021301">
    <property type="entry name" value="DUF2779"/>
</dbReference>
<accession>A0AB35U4V3</accession>
<dbReference type="EMBL" id="JALBUR010000025">
    <property type="protein sequence ID" value="MDX8420186.1"/>
    <property type="molecule type" value="Genomic_DNA"/>
</dbReference>